<proteinExistence type="predicted"/>
<feature type="chain" id="PRO_5041245346" evidence="1">
    <location>
        <begin position="29"/>
        <end position="115"/>
    </location>
</feature>
<evidence type="ECO:0000313" key="2">
    <source>
        <dbReference type="EMBL" id="KAJ9543076.1"/>
    </source>
</evidence>
<comment type="caution">
    <text evidence="2">The sequence shown here is derived from an EMBL/GenBank/DDBJ whole genome shotgun (WGS) entry which is preliminary data.</text>
</comment>
<keyword evidence="3" id="KW-1185">Reference proteome</keyword>
<dbReference type="EMBL" id="JARYMX010000006">
    <property type="protein sequence ID" value="KAJ9543076.1"/>
    <property type="molecule type" value="Genomic_DNA"/>
</dbReference>
<organism evidence="2 3">
    <name type="scientific">Centaurea solstitialis</name>
    <name type="common">yellow star-thistle</name>
    <dbReference type="NCBI Taxonomy" id="347529"/>
    <lineage>
        <taxon>Eukaryota</taxon>
        <taxon>Viridiplantae</taxon>
        <taxon>Streptophyta</taxon>
        <taxon>Embryophyta</taxon>
        <taxon>Tracheophyta</taxon>
        <taxon>Spermatophyta</taxon>
        <taxon>Magnoliopsida</taxon>
        <taxon>eudicotyledons</taxon>
        <taxon>Gunneridae</taxon>
        <taxon>Pentapetalae</taxon>
        <taxon>asterids</taxon>
        <taxon>campanulids</taxon>
        <taxon>Asterales</taxon>
        <taxon>Asteraceae</taxon>
        <taxon>Carduoideae</taxon>
        <taxon>Cardueae</taxon>
        <taxon>Centaureinae</taxon>
        <taxon>Centaurea</taxon>
    </lineage>
</organism>
<evidence type="ECO:0000313" key="3">
    <source>
        <dbReference type="Proteomes" id="UP001172457"/>
    </source>
</evidence>
<dbReference type="AlphaFoldDB" id="A0AA38SW80"/>
<dbReference type="Proteomes" id="UP001172457">
    <property type="component" value="Chromosome 6"/>
</dbReference>
<protein>
    <submittedName>
        <fullName evidence="2">Uncharacterized protein</fullName>
    </submittedName>
</protein>
<feature type="signal peptide" evidence="1">
    <location>
        <begin position="1"/>
        <end position="28"/>
    </location>
</feature>
<gene>
    <name evidence="2" type="ORF">OSB04_022783</name>
</gene>
<sequence>MAAMHIKMSCALLSVMVLVALWSPVAEAVTCGEVVSAVAVAPCLGYLRNGGAPPRSASSSYRGVSGNYAASLRSQKIVWEVDGITTQTEPYVTHYDPKADLQQFFQRRWHHFKYY</sequence>
<reference evidence="2" key="1">
    <citation type="submission" date="2023-03" db="EMBL/GenBank/DDBJ databases">
        <title>Chromosome-scale reference genome and RAD-based genetic map of yellow starthistle (Centaurea solstitialis) reveal putative structural variation and QTLs associated with invader traits.</title>
        <authorList>
            <person name="Reatini B."/>
            <person name="Cang F.A."/>
            <person name="Jiang Q."/>
            <person name="Mckibben M.T.W."/>
            <person name="Barker M.S."/>
            <person name="Rieseberg L.H."/>
            <person name="Dlugosch K.M."/>
        </authorList>
    </citation>
    <scope>NUCLEOTIDE SEQUENCE</scope>
    <source>
        <strain evidence="2">CAN-66</strain>
        <tissue evidence="2">Leaf</tissue>
    </source>
</reference>
<name>A0AA38SW80_9ASTR</name>
<keyword evidence="1" id="KW-0732">Signal</keyword>
<evidence type="ECO:0000256" key="1">
    <source>
        <dbReference type="SAM" id="SignalP"/>
    </source>
</evidence>
<accession>A0AA38SW80</accession>